<evidence type="ECO:0000256" key="2">
    <source>
        <dbReference type="ARBA" id="ARBA00022864"/>
    </source>
</evidence>
<dbReference type="PANTHER" id="PTHR28242">
    <property type="entry name" value="PHOSPHORELAY INTERMEDIATE PROTEIN YPD1"/>
    <property type="match status" value="1"/>
</dbReference>
<dbReference type="KEGG" id="tcc:18588522"/>
<keyword evidence="3" id="KW-0007">Acetylation</keyword>
<gene>
    <name evidence="10" type="primary">LOC18588522</name>
</gene>
<evidence type="ECO:0000256" key="4">
    <source>
        <dbReference type="ARBA" id="ARBA00023012"/>
    </source>
</evidence>
<protein>
    <recommendedName>
        <fullName evidence="7">Histidine-containing phosphotransfer protein</fullName>
    </recommendedName>
</protein>
<sequence>MDSRSLREQIAVMRQSFFDEEILDAQFSQLEELTDKDEPNFVEDVVTMYFRESTDNLIPTIEEHMKSIPIDIPKLDRVMHKLKGSSASIGANKVRNEINNTMALLEERNVEGAKAAFEQVRKEHETLKAKLETYFQVYLSRPTLTILHMFLAYFD</sequence>
<dbReference type="AlphaFoldDB" id="A0AB32WR50"/>
<dbReference type="FunFam" id="1.20.120.160:FF:000001">
    <property type="entry name" value="Histidine-containing phosphotransfer protein 1"/>
    <property type="match status" value="1"/>
</dbReference>
<dbReference type="GO" id="GO:0009736">
    <property type="term" value="P:cytokinin-activated signaling pathway"/>
    <property type="evidence" value="ECO:0007669"/>
    <property type="project" value="UniProtKB-KW"/>
</dbReference>
<keyword evidence="4 7" id="KW-0902">Two-component regulatory system</keyword>
<dbReference type="PROSITE" id="PS50894">
    <property type="entry name" value="HPT"/>
    <property type="match status" value="1"/>
</dbReference>
<dbReference type="GO" id="GO:0005634">
    <property type="term" value="C:nucleus"/>
    <property type="evidence" value="ECO:0007669"/>
    <property type="project" value="UniProtKB-SubCell"/>
</dbReference>
<evidence type="ECO:0000256" key="7">
    <source>
        <dbReference type="RuleBase" id="RU369004"/>
    </source>
</evidence>
<dbReference type="Gene3D" id="1.20.120.160">
    <property type="entry name" value="HPT domain"/>
    <property type="match status" value="1"/>
</dbReference>
<dbReference type="GO" id="GO:0043424">
    <property type="term" value="F:protein histidine kinase binding"/>
    <property type="evidence" value="ECO:0007669"/>
    <property type="project" value="UniProtKB-UniRule"/>
</dbReference>
<evidence type="ECO:0000256" key="5">
    <source>
        <dbReference type="ARBA" id="ARBA00023242"/>
    </source>
</evidence>
<dbReference type="PANTHER" id="PTHR28242:SF41">
    <property type="entry name" value="HISTIDINE CONTAINING PHOSPHOTRANSFER PROTEIN"/>
    <property type="match status" value="1"/>
</dbReference>
<accession>A0AB32WR50</accession>
<evidence type="ECO:0000256" key="3">
    <source>
        <dbReference type="ARBA" id="ARBA00022990"/>
    </source>
</evidence>
<organism evidence="9 10">
    <name type="scientific">Theobroma cacao</name>
    <name type="common">Cacao</name>
    <name type="synonym">Cocoa</name>
    <dbReference type="NCBI Taxonomy" id="3641"/>
    <lineage>
        <taxon>Eukaryota</taxon>
        <taxon>Viridiplantae</taxon>
        <taxon>Streptophyta</taxon>
        <taxon>Embryophyta</taxon>
        <taxon>Tracheophyta</taxon>
        <taxon>Spermatophyta</taxon>
        <taxon>Magnoliopsida</taxon>
        <taxon>eudicotyledons</taxon>
        <taxon>Gunneridae</taxon>
        <taxon>Pentapetalae</taxon>
        <taxon>rosids</taxon>
        <taxon>malvids</taxon>
        <taxon>Malvales</taxon>
        <taxon>Malvaceae</taxon>
        <taxon>Byttnerioideae</taxon>
        <taxon>Theobroma</taxon>
    </lineage>
</organism>
<dbReference type="Proteomes" id="UP000694886">
    <property type="component" value="Chromosome 9"/>
</dbReference>
<keyword evidence="6" id="KW-0597">Phosphoprotein</keyword>
<dbReference type="Gramene" id="Tc09v2_t008760.1">
    <property type="protein sequence ID" value="Tc09v2_p008760.1"/>
    <property type="gene ID" value="Tc09v2_g008760"/>
</dbReference>
<feature type="domain" description="HPt" evidence="8">
    <location>
        <begin position="39"/>
        <end position="134"/>
    </location>
</feature>
<comment type="domain">
    <text evidence="7">Histidine-containing phosphotransfer domain (HPt) contains an active histidine that mediates the phosphotransfer.</text>
</comment>
<reference evidence="9" key="1">
    <citation type="journal article" date="1997" name="Nucleic Acids Res.">
        <title>tRNAscan-SE: a program for improved detection of transfer RNA genes in genomic sequence.</title>
        <authorList>
            <person name="Lowe T.M."/>
            <person name="Eddy S.R."/>
        </authorList>
    </citation>
    <scope>NUCLEOTIDE SEQUENCE [LARGE SCALE GENOMIC DNA]</scope>
    <source>
        <strain evidence="9">r\B97-61/B2</strain>
    </source>
</reference>
<dbReference type="RefSeq" id="XP_017982112.1">
    <property type="nucleotide sequence ID" value="XM_018126623.1"/>
</dbReference>
<dbReference type="InterPro" id="IPR008207">
    <property type="entry name" value="Sig_transdc_His_kin_Hpt_dom"/>
</dbReference>
<evidence type="ECO:0000256" key="1">
    <source>
        <dbReference type="ARBA" id="ARBA00022490"/>
    </source>
</evidence>
<keyword evidence="1" id="KW-0963">Cytoplasm</keyword>
<dbReference type="GO" id="GO:0005829">
    <property type="term" value="C:cytosol"/>
    <property type="evidence" value="ECO:0007669"/>
    <property type="project" value="UniProtKB-SubCell"/>
</dbReference>
<dbReference type="GO" id="GO:0000160">
    <property type="term" value="P:phosphorelay signal transduction system"/>
    <property type="evidence" value="ECO:0007669"/>
    <property type="project" value="UniProtKB-UniRule"/>
</dbReference>
<comment type="subcellular location">
    <subcellularLocation>
        <location evidence="7">Cytoplasm</location>
        <location evidence="7">Cytosol</location>
    </subcellularLocation>
    <subcellularLocation>
        <location evidence="7">Nucleus</location>
    </subcellularLocation>
</comment>
<name>A0AB32WR50_THECC</name>
<dbReference type="GeneID" id="18588522"/>
<evidence type="ECO:0000313" key="9">
    <source>
        <dbReference type="Proteomes" id="UP000694886"/>
    </source>
</evidence>
<dbReference type="InterPro" id="IPR036641">
    <property type="entry name" value="HPT_dom_sf"/>
</dbReference>
<keyword evidence="5" id="KW-0539">Nucleus</keyword>
<evidence type="ECO:0000259" key="8">
    <source>
        <dbReference type="PROSITE" id="PS50894"/>
    </source>
</evidence>
<keyword evidence="2 7" id="KW-0932">Cytokinin signaling pathway</keyword>
<reference evidence="10" key="2">
    <citation type="submission" date="2025-08" db="UniProtKB">
        <authorList>
            <consortium name="RefSeq"/>
        </authorList>
    </citation>
    <scope>IDENTIFICATION</scope>
</reference>
<evidence type="ECO:0000256" key="6">
    <source>
        <dbReference type="PROSITE-ProRule" id="PRU00110"/>
    </source>
</evidence>
<proteinExistence type="predicted"/>
<evidence type="ECO:0000313" key="10">
    <source>
        <dbReference type="RefSeq" id="XP_017982112.1"/>
    </source>
</evidence>
<dbReference type="SUPFAM" id="SSF47226">
    <property type="entry name" value="Histidine-containing phosphotransfer domain, HPT domain"/>
    <property type="match status" value="1"/>
</dbReference>
<dbReference type="Pfam" id="PF01627">
    <property type="entry name" value="Hpt"/>
    <property type="match status" value="1"/>
</dbReference>
<dbReference type="GO" id="GO:0009927">
    <property type="term" value="F:histidine phosphotransfer kinase activity"/>
    <property type="evidence" value="ECO:0007669"/>
    <property type="project" value="UniProtKB-UniRule"/>
</dbReference>
<dbReference type="InterPro" id="IPR045871">
    <property type="entry name" value="AHP1-5/YPD1"/>
</dbReference>
<comment type="function">
    <text evidence="7">Functions as a two-component phosphorelay mediators between cytokinin sensor histidine kinases and response regulators (B-type ARRs). Plays an important role in propagating cytokinin signal transduction.</text>
</comment>
<feature type="modified residue" description="Phosphohistidine" evidence="6">
    <location>
        <position position="80"/>
    </location>
</feature>